<dbReference type="AlphaFoldDB" id="A0A221T0T2"/>
<evidence type="ECO:0000313" key="1">
    <source>
        <dbReference type="EMBL" id="ASN82471.1"/>
    </source>
</evidence>
<keyword evidence="2" id="KW-1185">Reference proteome</keyword>
<sequence>MTLRFLTADSGDAVVVTAPTGEVLLYLASPQRRRVDELKRLYTLDRIDAVVPGNSGSLTTTWFRAHGAAFPPPPGSGWLKGAEARRPLSAQGEVTDFNVGEVRLMILPSPDGGVSVNVPPALRIDYGGFSALLTGHTLVAQTAGWLRTFPGQPLGPVDVYGTVIRAGGTGDTADWLRSVRPRQVIARVSPDGGLPAAVLGAYQQAGAAVWRTDRQGTITVSVWQNGWYQVKAERGLTSGVLPPAGQVVPAVPPSLDRLPPTSIPDGY</sequence>
<evidence type="ECO:0000313" key="2">
    <source>
        <dbReference type="Proteomes" id="UP000259030"/>
    </source>
</evidence>
<proteinExistence type="predicted"/>
<dbReference type="Proteomes" id="UP000259030">
    <property type="component" value="Plasmid pDFI1"/>
</dbReference>
<organism evidence="1 2">
    <name type="scientific">Deinococcus ficus</name>
    <dbReference type="NCBI Taxonomy" id="317577"/>
    <lineage>
        <taxon>Bacteria</taxon>
        <taxon>Thermotogati</taxon>
        <taxon>Deinococcota</taxon>
        <taxon>Deinococci</taxon>
        <taxon>Deinococcales</taxon>
        <taxon>Deinococcaceae</taxon>
        <taxon>Deinococcus</taxon>
    </lineage>
</organism>
<reference evidence="1 2" key="1">
    <citation type="submission" date="2017-05" db="EMBL/GenBank/DDBJ databases">
        <title>The complete genome sequence of Deinococcus ficus isolated from the rhizosphere of the Ficus religiosa L. in Taiwan.</title>
        <authorList>
            <person name="Wu K.-M."/>
            <person name="Liao T.-L."/>
            <person name="Liu Y.-M."/>
            <person name="Young C.-C."/>
            <person name="Tsai S.-F."/>
        </authorList>
    </citation>
    <scope>NUCLEOTIDE SEQUENCE [LARGE SCALE GENOMIC DNA]</scope>
    <source>
        <strain evidence="1 2">CC-FR2-10</strain>
        <plasmid evidence="2">pdfi1</plasmid>
    </source>
</reference>
<geneLocation type="plasmid" evidence="2">
    <name>pdfi1</name>
</geneLocation>
<dbReference type="Gene3D" id="3.60.15.10">
    <property type="entry name" value="Ribonuclease Z/Hydroxyacylglutathione hydrolase-like"/>
    <property type="match status" value="1"/>
</dbReference>
<dbReference type="SUPFAM" id="SSF56281">
    <property type="entry name" value="Metallo-hydrolase/oxidoreductase"/>
    <property type="match status" value="1"/>
</dbReference>
<keyword evidence="1" id="KW-0614">Plasmid</keyword>
<dbReference type="EMBL" id="CP021082">
    <property type="protein sequence ID" value="ASN82471.1"/>
    <property type="molecule type" value="Genomic_DNA"/>
</dbReference>
<accession>A0A221T0T2</accession>
<dbReference type="KEGG" id="dfc:DFI_14910"/>
<dbReference type="InterPro" id="IPR036866">
    <property type="entry name" value="RibonucZ/Hydroxyglut_hydro"/>
</dbReference>
<name>A0A221T0T2_9DEIO</name>
<gene>
    <name evidence="1" type="ORF">DFI_14910</name>
</gene>
<protein>
    <submittedName>
        <fullName evidence="1">Uncharacterized protein</fullName>
    </submittedName>
</protein>